<dbReference type="InterPro" id="IPR036388">
    <property type="entry name" value="WH-like_DNA-bd_sf"/>
</dbReference>
<dbReference type="AlphaFoldDB" id="A0A7C1HX24"/>
<dbReference type="InterPro" id="IPR036390">
    <property type="entry name" value="WH_DNA-bd_sf"/>
</dbReference>
<organism evidence="2">
    <name type="scientific">Fervidicoccus fontis</name>
    <dbReference type="NCBI Taxonomy" id="683846"/>
    <lineage>
        <taxon>Archaea</taxon>
        <taxon>Thermoproteota</taxon>
        <taxon>Thermoprotei</taxon>
        <taxon>Fervidicoccales</taxon>
        <taxon>Fervidicoccaceae</taxon>
        <taxon>Fervidicoccus</taxon>
    </lineage>
</organism>
<reference evidence="2" key="1">
    <citation type="journal article" date="2020" name="mSystems">
        <title>Genome- and Community-Level Interaction Insights into Carbon Utilization and Element Cycling Functions of Hydrothermarchaeota in Hydrothermal Sediment.</title>
        <authorList>
            <person name="Zhou Z."/>
            <person name="Liu Y."/>
            <person name="Xu W."/>
            <person name="Pan J."/>
            <person name="Luo Z.H."/>
            <person name="Li M."/>
        </authorList>
    </citation>
    <scope>NUCLEOTIDE SEQUENCE [LARGE SCALE GENOMIC DNA]</scope>
    <source>
        <strain evidence="2">SpSt-123</strain>
    </source>
</reference>
<evidence type="ECO:0000256" key="1">
    <source>
        <dbReference type="SAM" id="Phobius"/>
    </source>
</evidence>
<name>A0A7C1HX24_9CREN</name>
<dbReference type="Gene3D" id="1.10.10.10">
    <property type="entry name" value="Winged helix-like DNA-binding domain superfamily/Winged helix DNA-binding domain"/>
    <property type="match status" value="1"/>
</dbReference>
<evidence type="ECO:0008006" key="3">
    <source>
        <dbReference type="Google" id="ProtNLM"/>
    </source>
</evidence>
<sequence length="160" mass="18229">MKRFSRNSRDAILVIGGTSLRVYFYLLLKNDEVGVRELQKALGFKSPSTAKHHLDRLVELGLAEKTLNGYKAIASSNVFKKGVISFLNNLIPLDLFLGFYGLLSVGIYVAVFIHELSIFILPLIFSLLLLSGFLIYRGFTLYRWYQELLKSSFREDKAEV</sequence>
<dbReference type="EMBL" id="DSDY01000150">
    <property type="protein sequence ID" value="HDS10926.1"/>
    <property type="molecule type" value="Genomic_DNA"/>
</dbReference>
<keyword evidence="1" id="KW-0472">Membrane</keyword>
<keyword evidence="1" id="KW-0812">Transmembrane</keyword>
<gene>
    <name evidence="2" type="ORF">ENO04_04875</name>
</gene>
<feature type="transmembrane region" description="Helical" evidence="1">
    <location>
        <begin position="116"/>
        <end position="136"/>
    </location>
</feature>
<evidence type="ECO:0000313" key="2">
    <source>
        <dbReference type="EMBL" id="HDS10926.1"/>
    </source>
</evidence>
<dbReference type="InterPro" id="IPR011991">
    <property type="entry name" value="ArsR-like_HTH"/>
</dbReference>
<accession>A0A7C1HX24</accession>
<protein>
    <recommendedName>
        <fullName evidence="3">ArsR family transcriptional regulator</fullName>
    </recommendedName>
</protein>
<keyword evidence="1" id="KW-1133">Transmembrane helix</keyword>
<feature type="transmembrane region" description="Helical" evidence="1">
    <location>
        <begin position="90"/>
        <end position="110"/>
    </location>
</feature>
<dbReference type="SUPFAM" id="SSF46785">
    <property type="entry name" value="Winged helix' DNA-binding domain"/>
    <property type="match status" value="1"/>
</dbReference>
<comment type="caution">
    <text evidence="2">The sequence shown here is derived from an EMBL/GenBank/DDBJ whole genome shotgun (WGS) entry which is preliminary data.</text>
</comment>
<proteinExistence type="predicted"/>
<dbReference type="CDD" id="cd00090">
    <property type="entry name" value="HTH_ARSR"/>
    <property type="match status" value="1"/>
</dbReference>